<accession>A0A9X3N1W2</accession>
<dbReference type="Pfam" id="PF03466">
    <property type="entry name" value="LysR_substrate"/>
    <property type="match status" value="1"/>
</dbReference>
<comment type="similarity">
    <text evidence="1">Belongs to the LysR transcriptional regulatory family.</text>
</comment>
<dbReference type="AlphaFoldDB" id="A0A9X3N1W2"/>
<proteinExistence type="inferred from homology"/>
<keyword evidence="2" id="KW-0805">Transcription regulation</keyword>
<name>A0A9X3N1W2_9ACTN</name>
<dbReference type="InterPro" id="IPR036390">
    <property type="entry name" value="WH_DNA-bd_sf"/>
</dbReference>
<dbReference type="PRINTS" id="PR00039">
    <property type="entry name" value="HTHLYSR"/>
</dbReference>
<gene>
    <name evidence="6" type="ORF">OM076_33190</name>
</gene>
<dbReference type="Proteomes" id="UP001149140">
    <property type="component" value="Unassembled WGS sequence"/>
</dbReference>
<evidence type="ECO:0000256" key="3">
    <source>
        <dbReference type="ARBA" id="ARBA00023125"/>
    </source>
</evidence>
<dbReference type="Gene3D" id="1.10.10.10">
    <property type="entry name" value="Winged helix-like DNA-binding domain superfamily/Winged helix DNA-binding domain"/>
    <property type="match status" value="1"/>
</dbReference>
<organism evidence="6 7">
    <name type="scientific">Solirubrobacter ginsenosidimutans</name>
    <dbReference type="NCBI Taxonomy" id="490573"/>
    <lineage>
        <taxon>Bacteria</taxon>
        <taxon>Bacillati</taxon>
        <taxon>Actinomycetota</taxon>
        <taxon>Thermoleophilia</taxon>
        <taxon>Solirubrobacterales</taxon>
        <taxon>Solirubrobacteraceae</taxon>
        <taxon>Solirubrobacter</taxon>
    </lineage>
</organism>
<protein>
    <submittedName>
        <fullName evidence="6">LysR family transcriptional regulator</fullName>
    </submittedName>
</protein>
<dbReference type="PROSITE" id="PS50931">
    <property type="entry name" value="HTH_LYSR"/>
    <property type="match status" value="1"/>
</dbReference>
<evidence type="ECO:0000259" key="5">
    <source>
        <dbReference type="PROSITE" id="PS50931"/>
    </source>
</evidence>
<dbReference type="InterPro" id="IPR005119">
    <property type="entry name" value="LysR_subst-bd"/>
</dbReference>
<comment type="caution">
    <text evidence="6">The sequence shown here is derived from an EMBL/GenBank/DDBJ whole genome shotgun (WGS) entry which is preliminary data.</text>
</comment>
<dbReference type="SUPFAM" id="SSF53850">
    <property type="entry name" value="Periplasmic binding protein-like II"/>
    <property type="match status" value="1"/>
</dbReference>
<keyword evidence="3" id="KW-0238">DNA-binding</keyword>
<dbReference type="GO" id="GO:0032993">
    <property type="term" value="C:protein-DNA complex"/>
    <property type="evidence" value="ECO:0007669"/>
    <property type="project" value="TreeGrafter"/>
</dbReference>
<dbReference type="SUPFAM" id="SSF46785">
    <property type="entry name" value="Winged helix' DNA-binding domain"/>
    <property type="match status" value="1"/>
</dbReference>
<feature type="domain" description="HTH lysR-type" evidence="5">
    <location>
        <begin position="1"/>
        <end position="58"/>
    </location>
</feature>
<dbReference type="GO" id="GO:0003677">
    <property type="term" value="F:DNA binding"/>
    <property type="evidence" value="ECO:0007669"/>
    <property type="project" value="UniProtKB-KW"/>
</dbReference>
<keyword evidence="7" id="KW-1185">Reference proteome</keyword>
<dbReference type="GO" id="GO:0003700">
    <property type="term" value="F:DNA-binding transcription factor activity"/>
    <property type="evidence" value="ECO:0007669"/>
    <property type="project" value="InterPro"/>
</dbReference>
<sequence length="293" mass="31408">MDPRRVLTFRAVAHERSFSAAARTLALTQPAVSQQVAALETEVGARLLDREPGGLKLTTAGRILLEHADALADTLTLATTQLEEHNNAERGRLRIGAFSSSLAALVPETVRRLRDAYPDAEVLVQEGDSLALAERVKTGELHLSVAFQDAALARREHEGLTRHDILREPFLVALPPDHALSGKPTVALEELADAPWSAASTDGLIARACRAAGFEPRIVSITRDPIAIREFVARGTAVTLVPRLLKPGMPGLAFAKIVNGPQRDLYVLTPPGGRHPLVEPTLQALIEVASATG</sequence>
<evidence type="ECO:0000313" key="7">
    <source>
        <dbReference type="Proteomes" id="UP001149140"/>
    </source>
</evidence>
<evidence type="ECO:0000256" key="4">
    <source>
        <dbReference type="ARBA" id="ARBA00023163"/>
    </source>
</evidence>
<dbReference type="PANTHER" id="PTHR30346">
    <property type="entry name" value="TRANSCRIPTIONAL DUAL REGULATOR HCAR-RELATED"/>
    <property type="match status" value="1"/>
</dbReference>
<dbReference type="RefSeq" id="WP_270044429.1">
    <property type="nucleotide sequence ID" value="NZ_JAPDOD010000043.1"/>
</dbReference>
<dbReference type="PANTHER" id="PTHR30346:SF29">
    <property type="entry name" value="LYSR SUBSTRATE-BINDING"/>
    <property type="match status" value="1"/>
</dbReference>
<dbReference type="EMBL" id="JAPDOD010000043">
    <property type="protein sequence ID" value="MDA0165172.1"/>
    <property type="molecule type" value="Genomic_DNA"/>
</dbReference>
<dbReference type="InterPro" id="IPR036388">
    <property type="entry name" value="WH-like_DNA-bd_sf"/>
</dbReference>
<dbReference type="FunFam" id="1.10.10.10:FF:000001">
    <property type="entry name" value="LysR family transcriptional regulator"/>
    <property type="match status" value="1"/>
</dbReference>
<reference evidence="6" key="1">
    <citation type="submission" date="2022-10" db="EMBL/GenBank/DDBJ databases">
        <title>The WGS of Solirubrobacter ginsenosidimutans DSM 21036.</title>
        <authorList>
            <person name="Jiang Z."/>
        </authorList>
    </citation>
    <scope>NUCLEOTIDE SEQUENCE</scope>
    <source>
        <strain evidence="6">DSM 21036</strain>
    </source>
</reference>
<evidence type="ECO:0000256" key="2">
    <source>
        <dbReference type="ARBA" id="ARBA00023015"/>
    </source>
</evidence>
<dbReference type="Pfam" id="PF00126">
    <property type="entry name" value="HTH_1"/>
    <property type="match status" value="1"/>
</dbReference>
<dbReference type="Gene3D" id="3.40.190.10">
    <property type="entry name" value="Periplasmic binding protein-like II"/>
    <property type="match status" value="2"/>
</dbReference>
<evidence type="ECO:0000313" key="6">
    <source>
        <dbReference type="EMBL" id="MDA0165172.1"/>
    </source>
</evidence>
<dbReference type="InterPro" id="IPR000847">
    <property type="entry name" value="LysR_HTH_N"/>
</dbReference>
<evidence type="ECO:0000256" key="1">
    <source>
        <dbReference type="ARBA" id="ARBA00009437"/>
    </source>
</evidence>
<keyword evidence="4" id="KW-0804">Transcription</keyword>